<dbReference type="Proteomes" id="UP000501926">
    <property type="component" value="Chromosome"/>
</dbReference>
<accession>Q1PX86</accession>
<name>Q1PX86_KUEST</name>
<evidence type="ECO:0000313" key="1">
    <source>
        <dbReference type="EMBL" id="CAJ71843.1"/>
    </source>
</evidence>
<reference evidence="1" key="2">
    <citation type="submission" date="2006-01" db="EMBL/GenBank/DDBJ databases">
        <authorList>
            <person name="Genoscope"/>
        </authorList>
    </citation>
    <scope>NUCLEOTIDE SEQUENCE</scope>
</reference>
<dbReference type="EMBL" id="CP049055">
    <property type="protein sequence ID" value="QII13666.1"/>
    <property type="molecule type" value="Genomic_DNA"/>
</dbReference>
<protein>
    <submittedName>
        <fullName evidence="1">Uncharacterized protein</fullName>
    </submittedName>
</protein>
<evidence type="ECO:0000313" key="2">
    <source>
        <dbReference type="EMBL" id="QII13666.1"/>
    </source>
</evidence>
<gene>
    <name evidence="2" type="ORF">KsCSTR_42870</name>
    <name evidence="1" type="ORF">kustc1098</name>
</gene>
<proteinExistence type="predicted"/>
<evidence type="ECO:0000313" key="3">
    <source>
        <dbReference type="Proteomes" id="UP000501926"/>
    </source>
</evidence>
<reference evidence="1" key="1">
    <citation type="journal article" date="2006" name="Nature">
        <title>Deciphering the evolution and metabolism of an anammox bacterium from a community genome.</title>
        <authorList>
            <person name="Strous M."/>
            <person name="Pelletier E."/>
            <person name="Mangenot S."/>
            <person name="Rattei T."/>
            <person name="Lehner A."/>
            <person name="Taylor M.W."/>
            <person name="Horn M."/>
            <person name="Daims H."/>
            <person name="Bartol-Mavel D."/>
            <person name="Wincker P."/>
            <person name="Barbe V."/>
            <person name="Fonknechten N."/>
            <person name="Vallenet D."/>
            <person name="Segurens B."/>
            <person name="Schenowitz-Truong C."/>
            <person name="Medigue C."/>
            <person name="Collingro A."/>
            <person name="Snel B."/>
            <person name="Dutilh B.E."/>
            <person name="OpDenCamp H.J.M."/>
            <person name="vanDerDrift C."/>
            <person name="Cirpus I."/>
            <person name="vanDePas-Schoonen K.T."/>
            <person name="Harhangi H.R."/>
            <person name="vanNiftrik L."/>
            <person name="Schmid M."/>
            <person name="Keltjens J."/>
            <person name="vanDeVossenberg J."/>
            <person name="Kartal B."/>
            <person name="Meier H."/>
            <person name="Frishman D."/>
            <person name="Huynen M.A."/>
            <person name="Mewes H."/>
            <person name="Weissenbach J."/>
            <person name="Jetten M.S.M."/>
            <person name="Wagner M."/>
            <person name="LePaslier D."/>
        </authorList>
    </citation>
    <scope>NUCLEOTIDE SEQUENCE</scope>
</reference>
<dbReference type="EMBL" id="CT573073">
    <property type="protein sequence ID" value="CAJ71843.1"/>
    <property type="molecule type" value="Genomic_DNA"/>
</dbReference>
<dbReference type="AlphaFoldDB" id="Q1PX86"/>
<organism evidence="1">
    <name type="scientific">Kuenenia stuttgartiensis</name>
    <dbReference type="NCBI Taxonomy" id="174633"/>
    <lineage>
        <taxon>Bacteria</taxon>
        <taxon>Pseudomonadati</taxon>
        <taxon>Planctomycetota</taxon>
        <taxon>Candidatus Brocadiia</taxon>
        <taxon>Candidatus Brocadiales</taxon>
        <taxon>Candidatus Brocadiaceae</taxon>
        <taxon>Candidatus Kuenenia</taxon>
    </lineage>
</organism>
<sequence length="60" mass="7473">MYGWRYLNKPHPRKERLRFFEKIHFRKRFITIKEVFSCHQPHSLKISLILHIKCSTYLSL</sequence>
<reference evidence="2 3" key="3">
    <citation type="submission" date="2020-02" db="EMBL/GenBank/DDBJ databases">
        <title>Newly sequenced genome of strain CSTR1 showed variability in Candidatus Kuenenia stuttgartiensis genomes.</title>
        <authorList>
            <person name="Ding C."/>
            <person name="Adrian L."/>
        </authorList>
    </citation>
    <scope>NUCLEOTIDE SEQUENCE [LARGE SCALE GENOMIC DNA]</scope>
    <source>
        <strain evidence="2 3">CSTR1</strain>
    </source>
</reference>